<keyword evidence="3" id="KW-1185">Reference proteome</keyword>
<dbReference type="AlphaFoldDB" id="A0AAJ0H5H0"/>
<protein>
    <recommendedName>
        <fullName evidence="4">C3H1-type domain-containing protein</fullName>
    </recommendedName>
</protein>
<name>A0AAJ0H5H0_9PEZI</name>
<evidence type="ECO:0000256" key="1">
    <source>
        <dbReference type="SAM" id="MobiDB-lite"/>
    </source>
</evidence>
<dbReference type="PANTHER" id="PTHR37543:SF1">
    <property type="entry name" value="CCCH ZINC FINGER DNA BINDING PROTEIN (AFU_ORTHOLOGUE AFUA_5G12760)"/>
    <property type="match status" value="1"/>
</dbReference>
<evidence type="ECO:0008006" key="4">
    <source>
        <dbReference type="Google" id="ProtNLM"/>
    </source>
</evidence>
<dbReference type="Proteomes" id="UP001275084">
    <property type="component" value="Unassembled WGS sequence"/>
</dbReference>
<gene>
    <name evidence="2" type="ORF">B0T25DRAFT_361927</name>
</gene>
<proteinExistence type="predicted"/>
<dbReference type="PANTHER" id="PTHR37543">
    <property type="entry name" value="CCCH ZINC FINGER DNA BINDING PROTEIN (AFU_ORTHOLOGUE AFUA_5G12760)"/>
    <property type="match status" value="1"/>
</dbReference>
<reference evidence="2" key="2">
    <citation type="submission" date="2023-06" db="EMBL/GenBank/DDBJ databases">
        <authorList>
            <consortium name="Lawrence Berkeley National Laboratory"/>
            <person name="Haridas S."/>
            <person name="Hensen N."/>
            <person name="Bonometti L."/>
            <person name="Westerberg I."/>
            <person name="Brannstrom I.O."/>
            <person name="Guillou S."/>
            <person name="Cros-Aarteil S."/>
            <person name="Calhoun S."/>
            <person name="Kuo A."/>
            <person name="Mondo S."/>
            <person name="Pangilinan J."/>
            <person name="Riley R."/>
            <person name="Labutti K."/>
            <person name="Andreopoulos B."/>
            <person name="Lipzen A."/>
            <person name="Chen C."/>
            <person name="Yanf M."/>
            <person name="Daum C."/>
            <person name="Ng V."/>
            <person name="Clum A."/>
            <person name="Steindorff A."/>
            <person name="Ohm R."/>
            <person name="Martin F."/>
            <person name="Silar P."/>
            <person name="Natvig D."/>
            <person name="Lalanne C."/>
            <person name="Gautier V."/>
            <person name="Ament-Velasquez S.L."/>
            <person name="Kruys A."/>
            <person name="Hutchinson M.I."/>
            <person name="Powell A.J."/>
            <person name="Barry K."/>
            <person name="Miller A.N."/>
            <person name="Grigoriev I.V."/>
            <person name="Debuchy R."/>
            <person name="Gladieux P."/>
            <person name="Thoren M.H."/>
            <person name="Johannesson H."/>
        </authorList>
    </citation>
    <scope>NUCLEOTIDE SEQUENCE</scope>
    <source>
        <strain evidence="2">CBS 955.72</strain>
    </source>
</reference>
<evidence type="ECO:0000313" key="3">
    <source>
        <dbReference type="Proteomes" id="UP001275084"/>
    </source>
</evidence>
<organism evidence="2 3">
    <name type="scientific">Lasiosphaeria hispida</name>
    <dbReference type="NCBI Taxonomy" id="260671"/>
    <lineage>
        <taxon>Eukaryota</taxon>
        <taxon>Fungi</taxon>
        <taxon>Dikarya</taxon>
        <taxon>Ascomycota</taxon>
        <taxon>Pezizomycotina</taxon>
        <taxon>Sordariomycetes</taxon>
        <taxon>Sordariomycetidae</taxon>
        <taxon>Sordariales</taxon>
        <taxon>Lasiosphaeriaceae</taxon>
        <taxon>Lasiosphaeria</taxon>
    </lineage>
</organism>
<reference evidence="2" key="1">
    <citation type="journal article" date="2023" name="Mol. Phylogenet. Evol.">
        <title>Genome-scale phylogeny and comparative genomics of the fungal order Sordariales.</title>
        <authorList>
            <person name="Hensen N."/>
            <person name="Bonometti L."/>
            <person name="Westerberg I."/>
            <person name="Brannstrom I.O."/>
            <person name="Guillou S."/>
            <person name="Cros-Aarteil S."/>
            <person name="Calhoun S."/>
            <person name="Haridas S."/>
            <person name="Kuo A."/>
            <person name="Mondo S."/>
            <person name="Pangilinan J."/>
            <person name="Riley R."/>
            <person name="LaButti K."/>
            <person name="Andreopoulos B."/>
            <person name="Lipzen A."/>
            <person name="Chen C."/>
            <person name="Yan M."/>
            <person name="Daum C."/>
            <person name="Ng V."/>
            <person name="Clum A."/>
            <person name="Steindorff A."/>
            <person name="Ohm R.A."/>
            <person name="Martin F."/>
            <person name="Silar P."/>
            <person name="Natvig D.O."/>
            <person name="Lalanne C."/>
            <person name="Gautier V."/>
            <person name="Ament-Velasquez S.L."/>
            <person name="Kruys A."/>
            <person name="Hutchinson M.I."/>
            <person name="Powell A.J."/>
            <person name="Barry K."/>
            <person name="Miller A.N."/>
            <person name="Grigoriev I.V."/>
            <person name="Debuchy R."/>
            <person name="Gladieux P."/>
            <person name="Hiltunen Thoren M."/>
            <person name="Johannesson H."/>
        </authorList>
    </citation>
    <scope>NUCLEOTIDE SEQUENCE</scope>
    <source>
        <strain evidence="2">CBS 955.72</strain>
    </source>
</reference>
<accession>A0AAJ0H5H0</accession>
<sequence>MTTQPVVLAGSVRPSQGRGTPSTMAATLVSHGSRSGSPAKKVPAALGTPLIRHHNPLALSDRLGPVTKDQSGRRVDRPLQVSEAVVERMKKGILCYRLFLRGECALEKCQRNHVHQPLTSCEFDALWSLARQSRCHKSRHAARKPSDGCSDAMCVYGHESGSL</sequence>
<comment type="caution">
    <text evidence="2">The sequence shown here is derived from an EMBL/GenBank/DDBJ whole genome shotgun (WGS) entry which is preliminary data.</text>
</comment>
<feature type="compositionally biased region" description="Polar residues" evidence="1">
    <location>
        <begin position="13"/>
        <end position="23"/>
    </location>
</feature>
<dbReference type="EMBL" id="JAUIQD010000009">
    <property type="protein sequence ID" value="KAK3339702.1"/>
    <property type="molecule type" value="Genomic_DNA"/>
</dbReference>
<feature type="region of interest" description="Disordered" evidence="1">
    <location>
        <begin position="1"/>
        <end position="23"/>
    </location>
</feature>
<evidence type="ECO:0000313" key="2">
    <source>
        <dbReference type="EMBL" id="KAK3339702.1"/>
    </source>
</evidence>